<evidence type="ECO:0000313" key="6">
    <source>
        <dbReference type="EMBL" id="KAK9138387.1"/>
    </source>
</evidence>
<dbReference type="InterPro" id="IPR027443">
    <property type="entry name" value="IPNS-like_sf"/>
</dbReference>
<accession>A0AAP0JQP3</accession>
<organism evidence="6 7">
    <name type="scientific">Stephania japonica</name>
    <dbReference type="NCBI Taxonomy" id="461633"/>
    <lineage>
        <taxon>Eukaryota</taxon>
        <taxon>Viridiplantae</taxon>
        <taxon>Streptophyta</taxon>
        <taxon>Embryophyta</taxon>
        <taxon>Tracheophyta</taxon>
        <taxon>Spermatophyta</taxon>
        <taxon>Magnoliopsida</taxon>
        <taxon>Ranunculales</taxon>
        <taxon>Menispermaceae</taxon>
        <taxon>Menispermoideae</taxon>
        <taxon>Cissampelideae</taxon>
        <taxon>Stephania</taxon>
    </lineage>
</organism>
<comment type="caution">
    <text evidence="6">The sequence shown here is derived from an EMBL/GenBank/DDBJ whole genome shotgun (WGS) entry which is preliminary data.</text>
</comment>
<dbReference type="GO" id="GO:0046872">
    <property type="term" value="F:metal ion binding"/>
    <property type="evidence" value="ECO:0007669"/>
    <property type="project" value="UniProtKB-KW"/>
</dbReference>
<dbReference type="InterPro" id="IPR005123">
    <property type="entry name" value="Oxoglu/Fe-dep_dioxygenase_dom"/>
</dbReference>
<comment type="similarity">
    <text evidence="1 4">Belongs to the iron/ascorbate-dependent oxidoreductase family.</text>
</comment>
<evidence type="ECO:0000256" key="2">
    <source>
        <dbReference type="ARBA" id="ARBA00022723"/>
    </source>
</evidence>
<sequence length="343" mass="39318">MPMEKLVFYGFKHQQIPPSFIIPPEKRPQKLDLPVVYHNTPIIDLKGGAEGALDRSATIQQIFKAIEEFGFFQLVNDGIPEELMEEVMEVSKEFFEMPVEDRLSLYCEDPMQPVRVSSSIVYENEEVHYWRDKLRHLCHPVEEFKHLWPSKPTKYREVIATYSVKVRALALKLLDLICEGLGLQPDYFNGELSQMQSILINHYPPSPDPSLTLGLPKHIDPNVITILHQGDLYGFQVLKDGEWIDVKPLPNTHLVVLGHQLQIISNDKLKGVEHRVVSTNVPRTTIAMQIHPSMDCVVEPAKEVTDDVNPAKYRSFTYQEFVDSYLTSVIDTQKTTKPFKILA</sequence>
<evidence type="ECO:0000256" key="3">
    <source>
        <dbReference type="ARBA" id="ARBA00023004"/>
    </source>
</evidence>
<keyword evidence="4" id="KW-0560">Oxidoreductase</keyword>
<keyword evidence="7" id="KW-1185">Reference proteome</keyword>
<evidence type="ECO:0000313" key="7">
    <source>
        <dbReference type="Proteomes" id="UP001417504"/>
    </source>
</evidence>
<dbReference type="PROSITE" id="PS51471">
    <property type="entry name" value="FE2OG_OXY"/>
    <property type="match status" value="1"/>
</dbReference>
<dbReference type="InterPro" id="IPR026992">
    <property type="entry name" value="DIOX_N"/>
</dbReference>
<dbReference type="InterPro" id="IPR050295">
    <property type="entry name" value="Plant_2OG-oxidoreductases"/>
</dbReference>
<dbReference type="InterPro" id="IPR044861">
    <property type="entry name" value="IPNS-like_FE2OG_OXY"/>
</dbReference>
<keyword evidence="3 4" id="KW-0408">Iron</keyword>
<dbReference type="Pfam" id="PF14226">
    <property type="entry name" value="DIOX_N"/>
    <property type="match status" value="1"/>
</dbReference>
<evidence type="ECO:0000259" key="5">
    <source>
        <dbReference type="PROSITE" id="PS51471"/>
    </source>
</evidence>
<name>A0AAP0JQP3_9MAGN</name>
<dbReference type="SUPFAM" id="SSF51197">
    <property type="entry name" value="Clavaminate synthase-like"/>
    <property type="match status" value="1"/>
</dbReference>
<keyword evidence="2 4" id="KW-0479">Metal-binding</keyword>
<dbReference type="Gene3D" id="2.60.120.330">
    <property type="entry name" value="B-lactam Antibiotic, Isopenicillin N Synthase, Chain"/>
    <property type="match status" value="1"/>
</dbReference>
<reference evidence="6 7" key="1">
    <citation type="submission" date="2024-01" db="EMBL/GenBank/DDBJ databases">
        <title>Genome assemblies of Stephania.</title>
        <authorList>
            <person name="Yang L."/>
        </authorList>
    </citation>
    <scope>NUCLEOTIDE SEQUENCE [LARGE SCALE GENOMIC DNA]</scope>
    <source>
        <strain evidence="6">QJT</strain>
        <tissue evidence="6">Leaf</tissue>
    </source>
</reference>
<dbReference type="GO" id="GO:0016491">
    <property type="term" value="F:oxidoreductase activity"/>
    <property type="evidence" value="ECO:0007669"/>
    <property type="project" value="UniProtKB-KW"/>
</dbReference>
<feature type="domain" description="Fe2OG dioxygenase" evidence="5">
    <location>
        <begin position="191"/>
        <end position="292"/>
    </location>
</feature>
<dbReference type="Pfam" id="PF03171">
    <property type="entry name" value="2OG-FeII_Oxy"/>
    <property type="match status" value="1"/>
</dbReference>
<dbReference type="EMBL" id="JBBNAE010000003">
    <property type="protein sequence ID" value="KAK9138387.1"/>
    <property type="molecule type" value="Genomic_DNA"/>
</dbReference>
<dbReference type="Proteomes" id="UP001417504">
    <property type="component" value="Unassembled WGS sequence"/>
</dbReference>
<protein>
    <recommendedName>
        <fullName evidence="5">Fe2OG dioxygenase domain-containing protein</fullName>
    </recommendedName>
</protein>
<dbReference type="PANTHER" id="PTHR47991">
    <property type="entry name" value="OXOGLUTARATE/IRON-DEPENDENT DIOXYGENASE"/>
    <property type="match status" value="1"/>
</dbReference>
<evidence type="ECO:0000256" key="1">
    <source>
        <dbReference type="ARBA" id="ARBA00008056"/>
    </source>
</evidence>
<proteinExistence type="inferred from homology"/>
<dbReference type="AlphaFoldDB" id="A0AAP0JQP3"/>
<gene>
    <name evidence="6" type="ORF">Sjap_008981</name>
</gene>
<evidence type="ECO:0000256" key="4">
    <source>
        <dbReference type="RuleBase" id="RU003682"/>
    </source>
</evidence>